<dbReference type="EMBL" id="GL834224">
    <property type="protein sequence ID" value="EGB01759.1"/>
    <property type="molecule type" value="Genomic_DNA"/>
</dbReference>
<evidence type="ECO:0000313" key="3">
    <source>
        <dbReference type="EMBL" id="EGB01759.1"/>
    </source>
</evidence>
<dbReference type="SUPFAM" id="SSF64268">
    <property type="entry name" value="PX domain"/>
    <property type="match status" value="1"/>
</dbReference>
<feature type="compositionally biased region" description="Polar residues" evidence="1">
    <location>
        <begin position="130"/>
        <end position="139"/>
    </location>
</feature>
<accession>F0YT00</accession>
<feature type="compositionally biased region" description="Basic and acidic residues" evidence="1">
    <location>
        <begin position="140"/>
        <end position="156"/>
    </location>
</feature>
<dbReference type="GeneID" id="20227582"/>
<keyword evidence="4" id="KW-1185">Reference proteome</keyword>
<dbReference type="Proteomes" id="UP000002729">
    <property type="component" value="Unassembled WGS sequence"/>
</dbReference>
<name>F0YT00_AURAN</name>
<evidence type="ECO:0000313" key="4">
    <source>
        <dbReference type="Proteomes" id="UP000002729"/>
    </source>
</evidence>
<dbReference type="InterPro" id="IPR036871">
    <property type="entry name" value="PX_dom_sf"/>
</dbReference>
<gene>
    <name evidence="3" type="ORF">AURANDRAFT_69524</name>
</gene>
<feature type="domain" description="PX" evidence="2">
    <location>
        <begin position="24"/>
        <end position="97"/>
    </location>
</feature>
<proteinExistence type="predicted"/>
<dbReference type="AlphaFoldDB" id="F0YT00"/>
<dbReference type="RefSeq" id="XP_009043542.1">
    <property type="nucleotide sequence ID" value="XM_009045294.1"/>
</dbReference>
<reference evidence="3 4" key="1">
    <citation type="journal article" date="2011" name="Proc. Natl. Acad. Sci. U.S.A.">
        <title>Niche of harmful alga Aureococcus anophagefferens revealed through ecogenomics.</title>
        <authorList>
            <person name="Gobler C.J."/>
            <person name="Berry D.L."/>
            <person name="Dyhrman S.T."/>
            <person name="Wilhelm S.W."/>
            <person name="Salamov A."/>
            <person name="Lobanov A.V."/>
            <person name="Zhang Y."/>
            <person name="Collier J.L."/>
            <person name="Wurch L.L."/>
            <person name="Kustka A.B."/>
            <person name="Dill B.D."/>
            <person name="Shah M."/>
            <person name="VerBerkmoes N.C."/>
            <person name="Kuo A."/>
            <person name="Terry A."/>
            <person name="Pangilinan J."/>
            <person name="Lindquist E.A."/>
            <person name="Lucas S."/>
            <person name="Paulsen I.T."/>
            <person name="Hattenrath-Lehmann T.K."/>
            <person name="Talmage S.C."/>
            <person name="Walker E.A."/>
            <person name="Koch F."/>
            <person name="Burson A.M."/>
            <person name="Marcoval M.A."/>
            <person name="Tang Y.Z."/>
            <person name="Lecleir G.R."/>
            <person name="Coyne K.J."/>
            <person name="Berg G.M."/>
            <person name="Bertrand E.M."/>
            <person name="Saito M.A."/>
            <person name="Gladyshev V.N."/>
            <person name="Grigoriev I.V."/>
        </authorList>
    </citation>
    <scope>NUCLEOTIDE SEQUENCE [LARGE SCALE GENOMIC DNA]</scope>
    <source>
        <strain evidence="4">CCMP 1984</strain>
    </source>
</reference>
<evidence type="ECO:0000256" key="1">
    <source>
        <dbReference type="SAM" id="MobiDB-lite"/>
    </source>
</evidence>
<dbReference type="GO" id="GO:0035091">
    <property type="term" value="F:phosphatidylinositol binding"/>
    <property type="evidence" value="ECO:0007669"/>
    <property type="project" value="InterPro"/>
</dbReference>
<dbReference type="InParanoid" id="F0YT00"/>
<feature type="region of interest" description="Disordered" evidence="1">
    <location>
        <begin position="95"/>
        <end position="192"/>
    </location>
</feature>
<protein>
    <recommendedName>
        <fullName evidence="2">PX domain-containing protein</fullName>
    </recommendedName>
</protein>
<dbReference type="KEGG" id="aaf:AURANDRAFT_69524"/>
<dbReference type="Gene3D" id="3.30.1520.10">
    <property type="entry name" value="Phox-like domain"/>
    <property type="match status" value="1"/>
</dbReference>
<feature type="non-terminal residue" evidence="3">
    <location>
        <position position="229"/>
    </location>
</feature>
<organism evidence="4">
    <name type="scientific">Aureococcus anophagefferens</name>
    <name type="common">Harmful bloom alga</name>
    <dbReference type="NCBI Taxonomy" id="44056"/>
    <lineage>
        <taxon>Eukaryota</taxon>
        <taxon>Sar</taxon>
        <taxon>Stramenopiles</taxon>
        <taxon>Ochrophyta</taxon>
        <taxon>Pelagophyceae</taxon>
        <taxon>Pelagomonadales</taxon>
        <taxon>Pelagomonadaceae</taxon>
        <taxon>Aureococcus</taxon>
    </lineage>
</organism>
<dbReference type="InterPro" id="IPR001683">
    <property type="entry name" value="PX_dom"/>
</dbReference>
<feature type="compositionally biased region" description="Low complexity" evidence="1">
    <location>
        <begin position="97"/>
        <end position="115"/>
    </location>
</feature>
<evidence type="ECO:0000259" key="2">
    <source>
        <dbReference type="Pfam" id="PF00787"/>
    </source>
</evidence>
<sequence>MPERITVNGYDVEGGVVTYNISVGDTLTLTKRFRECVALSDALKKADPSVAALPNPLHHNLRSTEKLAKTRVESLQEFLAALPLASLASEDWATFLASPPSDDPASPDKGATLPDPDAPPATPAGKAPERQNSPSFSEHNTSDDNGERAQARRFTEAGDAEASAAAVASALADAAVEEAPAAEAPPPPPAVAVASAADLASFAAEPPAGDAPAPPSGFGCWTVLAVVFA</sequence>
<feature type="compositionally biased region" description="Low complexity" evidence="1">
    <location>
        <begin position="160"/>
        <end position="182"/>
    </location>
</feature>
<dbReference type="Pfam" id="PF00787">
    <property type="entry name" value="PX"/>
    <property type="match status" value="1"/>
</dbReference>